<evidence type="ECO:0000313" key="8">
    <source>
        <dbReference type="EMBL" id="KAL2918142.1"/>
    </source>
</evidence>
<gene>
    <name evidence="8" type="ORF">HK105_202069</name>
</gene>
<dbReference type="PRINTS" id="PR00377">
    <property type="entry name" value="IMPHPHTASES"/>
</dbReference>
<evidence type="ECO:0000256" key="3">
    <source>
        <dbReference type="ARBA" id="ARBA00009759"/>
    </source>
</evidence>
<evidence type="ECO:0000313" key="9">
    <source>
        <dbReference type="Proteomes" id="UP001527925"/>
    </source>
</evidence>
<evidence type="ECO:0000256" key="6">
    <source>
        <dbReference type="ARBA" id="ARBA00022842"/>
    </source>
</evidence>
<organism evidence="8 9">
    <name type="scientific">Polyrhizophydium stewartii</name>
    <dbReference type="NCBI Taxonomy" id="2732419"/>
    <lineage>
        <taxon>Eukaryota</taxon>
        <taxon>Fungi</taxon>
        <taxon>Fungi incertae sedis</taxon>
        <taxon>Chytridiomycota</taxon>
        <taxon>Chytridiomycota incertae sedis</taxon>
        <taxon>Chytridiomycetes</taxon>
        <taxon>Rhizophydiales</taxon>
        <taxon>Rhizophydiales incertae sedis</taxon>
        <taxon>Polyrhizophydium</taxon>
    </lineage>
</organism>
<evidence type="ECO:0000256" key="2">
    <source>
        <dbReference type="ARBA" id="ARBA00001946"/>
    </source>
</evidence>
<protein>
    <recommendedName>
        <fullName evidence="7">Inositol-1-monophosphatase</fullName>
        <ecNumber evidence="7">3.1.3.25</ecNumber>
    </recommendedName>
</protein>
<comment type="similarity">
    <text evidence="3 7">Belongs to the inositol monophosphatase superfamily.</text>
</comment>
<dbReference type="InterPro" id="IPR033942">
    <property type="entry name" value="IMPase"/>
</dbReference>
<dbReference type="Proteomes" id="UP001527925">
    <property type="component" value="Unassembled WGS sequence"/>
</dbReference>
<dbReference type="SUPFAM" id="SSF56655">
    <property type="entry name" value="Carbohydrate phosphatase"/>
    <property type="match status" value="1"/>
</dbReference>
<dbReference type="Gene3D" id="3.40.190.80">
    <property type="match status" value="1"/>
</dbReference>
<dbReference type="EC" id="3.1.3.25" evidence="7"/>
<dbReference type="CDD" id="cd01639">
    <property type="entry name" value="IMPase"/>
    <property type="match status" value="1"/>
</dbReference>
<dbReference type="InterPro" id="IPR020583">
    <property type="entry name" value="Inositol_monoP_metal-BS"/>
</dbReference>
<keyword evidence="5 7" id="KW-0378">Hydrolase</keyword>
<dbReference type="PROSITE" id="PS00630">
    <property type="entry name" value="IMP_2"/>
    <property type="match status" value="1"/>
</dbReference>
<dbReference type="PROSITE" id="PS00629">
    <property type="entry name" value="IMP_1"/>
    <property type="match status" value="1"/>
</dbReference>
<accession>A0ABR4NF35</accession>
<evidence type="ECO:0000256" key="1">
    <source>
        <dbReference type="ARBA" id="ARBA00001033"/>
    </source>
</evidence>
<dbReference type="InterPro" id="IPR000760">
    <property type="entry name" value="Inositol_monophosphatase-like"/>
</dbReference>
<evidence type="ECO:0000256" key="5">
    <source>
        <dbReference type="ARBA" id="ARBA00022801"/>
    </source>
</evidence>
<dbReference type="InterPro" id="IPR020550">
    <property type="entry name" value="Inositol_monophosphatase_CS"/>
</dbReference>
<name>A0ABR4NF35_9FUNG</name>
<evidence type="ECO:0000256" key="4">
    <source>
        <dbReference type="ARBA" id="ARBA00022723"/>
    </source>
</evidence>
<keyword evidence="4 7" id="KW-0479">Metal-binding</keyword>
<reference evidence="8 9" key="1">
    <citation type="submission" date="2023-09" db="EMBL/GenBank/DDBJ databases">
        <title>Pangenome analysis of Batrachochytrium dendrobatidis and related Chytrids.</title>
        <authorList>
            <person name="Yacoub M.N."/>
            <person name="Stajich J.E."/>
            <person name="James T.Y."/>
        </authorList>
    </citation>
    <scope>NUCLEOTIDE SEQUENCE [LARGE SCALE GENOMIC DNA]</scope>
    <source>
        <strain evidence="8 9">JEL0888</strain>
    </source>
</reference>
<proteinExistence type="inferred from homology"/>
<keyword evidence="6 7" id="KW-0460">Magnesium</keyword>
<dbReference type="EMBL" id="JADGIZ020000007">
    <property type="protein sequence ID" value="KAL2918142.1"/>
    <property type="molecule type" value="Genomic_DNA"/>
</dbReference>
<keyword evidence="9" id="KW-1185">Reference proteome</keyword>
<sequence>MATADLRIFLDTARGVAREAGALIRAAFDGRSHAIDFKETNAADLVTQTDRAVEDLCLRRLAEAFPEHAFIGEETTSAAAPAARTALGDRPTWIIDPVDGTMNFCHGFPFTAVSIGLCIGRRPVVGVVFNPILDQLFHAAEGLGAFVETPAGTQALPLSPAAVPPTLTTALLATEYGAGKEPHVLEPKIATIRRIVTRPVAGRGIRSVGSAALSMCLVAEGSVDAYYEAGIHAWDVCAGIVIVREAGGVAVNWTPPAGAAAVADEPIDVMARSVLCVRGVKGAATGSQAAAQAALVGQLRALIDPIDYPHD</sequence>
<comment type="catalytic activity">
    <reaction evidence="1 7">
        <text>a myo-inositol phosphate + H2O = myo-inositol + phosphate</text>
        <dbReference type="Rhea" id="RHEA:24056"/>
        <dbReference type="ChEBI" id="CHEBI:15377"/>
        <dbReference type="ChEBI" id="CHEBI:17268"/>
        <dbReference type="ChEBI" id="CHEBI:43474"/>
        <dbReference type="ChEBI" id="CHEBI:84139"/>
        <dbReference type="EC" id="3.1.3.25"/>
    </reaction>
</comment>
<dbReference type="Pfam" id="PF00459">
    <property type="entry name" value="Inositol_P"/>
    <property type="match status" value="1"/>
</dbReference>
<dbReference type="Gene3D" id="3.30.540.10">
    <property type="entry name" value="Fructose-1,6-Bisphosphatase, subunit A, domain 1"/>
    <property type="match status" value="1"/>
</dbReference>
<comment type="cofactor">
    <cofactor evidence="2 7">
        <name>Mg(2+)</name>
        <dbReference type="ChEBI" id="CHEBI:18420"/>
    </cofactor>
</comment>
<evidence type="ECO:0000256" key="7">
    <source>
        <dbReference type="RuleBase" id="RU364068"/>
    </source>
</evidence>
<comment type="caution">
    <text evidence="8">The sequence shown here is derived from an EMBL/GenBank/DDBJ whole genome shotgun (WGS) entry which is preliminary data.</text>
</comment>
<comment type="pathway">
    <text evidence="7">Polyol metabolism; myo-inositol biosynthesis; myo-inositol from D-glucose 6-phosphate: step 2/2.</text>
</comment>
<dbReference type="PANTHER" id="PTHR20854">
    <property type="entry name" value="INOSITOL MONOPHOSPHATASE"/>
    <property type="match status" value="1"/>
</dbReference>
<dbReference type="PANTHER" id="PTHR20854:SF4">
    <property type="entry name" value="INOSITOL-1-MONOPHOSPHATASE-RELATED"/>
    <property type="match status" value="1"/>
</dbReference>